<dbReference type="EMBL" id="JAUFPX010000015">
    <property type="protein sequence ID" value="MDN3592133.1"/>
    <property type="molecule type" value="Genomic_DNA"/>
</dbReference>
<evidence type="ECO:0000313" key="3">
    <source>
        <dbReference type="Proteomes" id="UP001224644"/>
    </source>
</evidence>
<gene>
    <name evidence="2" type="ORF">QWZ12_16160</name>
</gene>
<keyword evidence="3" id="KW-1185">Reference proteome</keyword>
<name>A0ABT8BLQ7_9HYPH</name>
<feature type="chain" id="PRO_5045683799" evidence="1">
    <location>
        <begin position="20"/>
        <end position="159"/>
    </location>
</feature>
<comment type="caution">
    <text evidence="2">The sequence shown here is derived from an EMBL/GenBank/DDBJ whole genome shotgun (WGS) entry which is preliminary data.</text>
</comment>
<organism evidence="2 3">
    <name type="scientific">Methylobacterium adhaesivum</name>
    <dbReference type="NCBI Taxonomy" id="333297"/>
    <lineage>
        <taxon>Bacteria</taxon>
        <taxon>Pseudomonadati</taxon>
        <taxon>Pseudomonadota</taxon>
        <taxon>Alphaproteobacteria</taxon>
        <taxon>Hyphomicrobiales</taxon>
        <taxon>Methylobacteriaceae</taxon>
        <taxon>Methylobacterium</taxon>
    </lineage>
</organism>
<protein>
    <submittedName>
        <fullName evidence="2">Uncharacterized protein</fullName>
    </submittedName>
</protein>
<keyword evidence="1" id="KW-0732">Signal</keyword>
<accession>A0ABT8BLQ7</accession>
<evidence type="ECO:0000256" key="1">
    <source>
        <dbReference type="SAM" id="SignalP"/>
    </source>
</evidence>
<proteinExistence type="predicted"/>
<dbReference type="RefSeq" id="WP_238226254.1">
    <property type="nucleotide sequence ID" value="NZ_BPQD01000016.1"/>
</dbReference>
<sequence length="159" mass="16694">MKPIALALAASLIALPACAEGTLGGTIQSFTNSFNAGAAKERLGFKLKKPSCESSIKTSCKFVDGEDLGILASMDGGEIGFLVLLFDLASKRADKIDAIIKTVVKSYSNDLSDDESRSLSNKIAKQAMLNDKSTIQFGGIKVDASIVAGSKLMVGFTRP</sequence>
<feature type="signal peptide" evidence="1">
    <location>
        <begin position="1"/>
        <end position="19"/>
    </location>
</feature>
<reference evidence="3" key="1">
    <citation type="journal article" date="2019" name="Int. J. Syst. Evol. Microbiol.">
        <title>The Global Catalogue of Microorganisms (GCM) 10K type strain sequencing project: providing services to taxonomists for standard genome sequencing and annotation.</title>
        <authorList>
            <consortium name="The Broad Institute Genomics Platform"/>
            <consortium name="The Broad Institute Genome Sequencing Center for Infectious Disease"/>
            <person name="Wu L."/>
            <person name="Ma J."/>
        </authorList>
    </citation>
    <scope>NUCLEOTIDE SEQUENCE [LARGE SCALE GENOMIC DNA]</scope>
    <source>
        <strain evidence="3">CECT 7069</strain>
    </source>
</reference>
<dbReference type="Proteomes" id="UP001224644">
    <property type="component" value="Unassembled WGS sequence"/>
</dbReference>
<evidence type="ECO:0000313" key="2">
    <source>
        <dbReference type="EMBL" id="MDN3592133.1"/>
    </source>
</evidence>